<evidence type="ECO:0000256" key="2">
    <source>
        <dbReference type="SAM" id="SignalP"/>
    </source>
</evidence>
<keyword evidence="1" id="KW-0175">Coiled coil</keyword>
<keyword evidence="4" id="KW-1185">Reference proteome</keyword>
<proteinExistence type="predicted"/>
<reference evidence="3" key="2">
    <citation type="submission" date="2020-03" db="EMBL/GenBank/DDBJ databases">
        <title>Flavobacteriaceae bacterium strain TP-CH-4, a member of the family Flavobacteriaceae isolated from a deep-sea seamount.</title>
        <authorList>
            <person name="Zhang D.-C."/>
        </authorList>
    </citation>
    <scope>NUCLEOTIDE SEQUENCE</scope>
    <source>
        <strain evidence="3">TP-CH-4</strain>
    </source>
</reference>
<keyword evidence="2" id="KW-0732">Signal</keyword>
<protein>
    <submittedName>
        <fullName evidence="3">Uncharacterized protein</fullName>
    </submittedName>
</protein>
<dbReference type="Proteomes" id="UP000707206">
    <property type="component" value="Unassembled WGS sequence"/>
</dbReference>
<feature type="signal peptide" evidence="2">
    <location>
        <begin position="1"/>
        <end position="20"/>
    </location>
</feature>
<accession>A0A967ARM9</accession>
<dbReference type="EMBL" id="VIKU02000001">
    <property type="protein sequence ID" value="NHF58884.1"/>
    <property type="molecule type" value="Genomic_DNA"/>
</dbReference>
<feature type="coiled-coil region" evidence="1">
    <location>
        <begin position="23"/>
        <end position="50"/>
    </location>
</feature>
<comment type="caution">
    <text evidence="3">The sequence shown here is derived from an EMBL/GenBank/DDBJ whole genome shotgun (WGS) entry which is preliminary data.</text>
</comment>
<dbReference type="RefSeq" id="WP_166204787.1">
    <property type="nucleotide sequence ID" value="NZ_VIKU02000001.1"/>
</dbReference>
<name>A0A967ARM9_9FLAO</name>
<dbReference type="AlphaFoldDB" id="A0A967ARM9"/>
<gene>
    <name evidence="3" type="ORF">FK220_006005</name>
</gene>
<organism evidence="3 4">
    <name type="scientific">Pelagihabitans pacificus</name>
    <dbReference type="NCBI Taxonomy" id="2696054"/>
    <lineage>
        <taxon>Bacteria</taxon>
        <taxon>Pseudomonadati</taxon>
        <taxon>Bacteroidota</taxon>
        <taxon>Flavobacteriia</taxon>
        <taxon>Flavobacteriales</taxon>
        <taxon>Flavobacteriaceae</taxon>
        <taxon>Pelagihabitans</taxon>
    </lineage>
</organism>
<dbReference type="PROSITE" id="PS51257">
    <property type="entry name" value="PROKAR_LIPOPROTEIN"/>
    <property type="match status" value="1"/>
</dbReference>
<evidence type="ECO:0000313" key="4">
    <source>
        <dbReference type="Proteomes" id="UP000707206"/>
    </source>
</evidence>
<sequence>MKSVFTKLFLVLFVSMTAFSCVKSTLEDAAEELEKEFNEQEAKTELIVEE</sequence>
<evidence type="ECO:0000313" key="3">
    <source>
        <dbReference type="EMBL" id="NHF58884.1"/>
    </source>
</evidence>
<reference evidence="3" key="1">
    <citation type="submission" date="2019-07" db="EMBL/GenBank/DDBJ databases">
        <authorList>
            <person name="De-Chao Zhang Q."/>
        </authorList>
    </citation>
    <scope>NUCLEOTIDE SEQUENCE</scope>
    <source>
        <strain evidence="3">TP-CH-4</strain>
    </source>
</reference>
<feature type="chain" id="PRO_5036983395" evidence="2">
    <location>
        <begin position="21"/>
        <end position="50"/>
    </location>
</feature>
<evidence type="ECO:0000256" key="1">
    <source>
        <dbReference type="SAM" id="Coils"/>
    </source>
</evidence>